<dbReference type="PRINTS" id="PR00368">
    <property type="entry name" value="FADPNR"/>
</dbReference>
<dbReference type="SUPFAM" id="SSF51905">
    <property type="entry name" value="FAD/NAD(P)-binding domain"/>
    <property type="match status" value="2"/>
</dbReference>
<evidence type="ECO:0000313" key="8">
    <source>
        <dbReference type="Proteomes" id="UP000001213"/>
    </source>
</evidence>
<evidence type="ECO:0000256" key="1">
    <source>
        <dbReference type="ARBA" id="ARBA00001974"/>
    </source>
</evidence>
<dbReference type="SUPFAM" id="SSF55424">
    <property type="entry name" value="FAD/NAD-linked reductases, dimerisation (C-terminal) domain"/>
    <property type="match status" value="1"/>
</dbReference>
<dbReference type="KEGG" id="tpr:Tpau_3081"/>
<sequence length="397" mass="41771">MAAIIIVGGGLAAAKAAEALRDQGHDGPLTVIGAEHHRPYERPPLSKGYLQGTSDRDDVFTLDEQWYAEHDVALRTGVRVTEIERAEHTVTLANGESLRYDKLLLATGSRARELPGADGGHYLRTLDDSDRLREVFARGGHLGVVGAGWIGLEAAAAARGAGLEVTVVEPAAQPLVGALGPELGQVFADLHRAHGVDLRTATTVESVLPGGKGLVLGGGEEIATDAVLVGIGAEPNVDLAADAGLPITDGGVDVDAGLRTADPDIFAVGDIAAADNPLLGRRIRVEHWANALNQPRVAAANMLGGAEVYDRLPYFFTDQYELGMEYVGLSTGYDSVVIRGDLDATEFVAFWLADGRVIAGMNVNVWDVGDDVRALITSRRIVDSARLADPGVSLGEL</sequence>
<dbReference type="Gene3D" id="3.50.50.60">
    <property type="entry name" value="FAD/NAD(P)-binding domain"/>
    <property type="match status" value="2"/>
</dbReference>
<feature type="domain" description="Reductase C-terminal" evidence="6">
    <location>
        <begin position="314"/>
        <end position="396"/>
    </location>
</feature>
<dbReference type="Proteomes" id="UP000001213">
    <property type="component" value="Chromosome"/>
</dbReference>
<evidence type="ECO:0000259" key="6">
    <source>
        <dbReference type="Pfam" id="PF14759"/>
    </source>
</evidence>
<dbReference type="Gene3D" id="3.30.390.30">
    <property type="match status" value="1"/>
</dbReference>
<dbReference type="PANTHER" id="PTHR43557:SF2">
    <property type="entry name" value="RIESKE DOMAIN-CONTAINING PROTEIN-RELATED"/>
    <property type="match status" value="1"/>
</dbReference>
<dbReference type="InterPro" id="IPR016156">
    <property type="entry name" value="FAD/NAD-linked_Rdtase_dimer_sf"/>
</dbReference>
<dbReference type="InterPro" id="IPR028202">
    <property type="entry name" value="Reductase_C"/>
</dbReference>
<dbReference type="HOGENOM" id="CLU_003291_4_0_11"/>
<comment type="cofactor">
    <cofactor evidence="1">
        <name>FAD</name>
        <dbReference type="ChEBI" id="CHEBI:57692"/>
    </cofactor>
</comment>
<dbReference type="AlphaFoldDB" id="D5UUV5"/>
<keyword evidence="3" id="KW-0274">FAD</keyword>
<dbReference type="InterPro" id="IPR050446">
    <property type="entry name" value="FAD-oxidoreductase/Apoptosis"/>
</dbReference>
<keyword evidence="2" id="KW-0285">Flavoprotein</keyword>
<dbReference type="EMBL" id="CP001966">
    <property type="protein sequence ID" value="ADG79673.1"/>
    <property type="molecule type" value="Genomic_DNA"/>
</dbReference>
<dbReference type="STRING" id="521096.Tpau_3081"/>
<evidence type="ECO:0000256" key="4">
    <source>
        <dbReference type="ARBA" id="ARBA00023002"/>
    </source>
</evidence>
<feature type="domain" description="FAD/NAD(P)-binding" evidence="5">
    <location>
        <begin position="4"/>
        <end position="294"/>
    </location>
</feature>
<name>D5UUV5_TSUPD</name>
<evidence type="ECO:0000259" key="5">
    <source>
        <dbReference type="Pfam" id="PF07992"/>
    </source>
</evidence>
<organism evidence="7 8">
    <name type="scientific">Tsukamurella paurometabola (strain ATCC 8368 / DSM 20162 / CCUG 35730 / CIP 100753 / JCM 10117 / KCTC 9821 / NBRC 16120 / NCIMB 702349 / NCTC 13040)</name>
    <name type="common">Corynebacterium paurometabolum</name>
    <dbReference type="NCBI Taxonomy" id="521096"/>
    <lineage>
        <taxon>Bacteria</taxon>
        <taxon>Bacillati</taxon>
        <taxon>Actinomycetota</taxon>
        <taxon>Actinomycetes</taxon>
        <taxon>Mycobacteriales</taxon>
        <taxon>Tsukamurellaceae</taxon>
        <taxon>Tsukamurella</taxon>
    </lineage>
</organism>
<keyword evidence="8" id="KW-1185">Reference proteome</keyword>
<accession>D5UUV5</accession>
<proteinExistence type="predicted"/>
<dbReference type="PRINTS" id="PR00469">
    <property type="entry name" value="PNDRDTASEII"/>
</dbReference>
<protein>
    <submittedName>
        <fullName evidence="7">FAD-dependent pyridine nucleotide-disulfide oxidoreductase</fullName>
    </submittedName>
</protein>
<dbReference type="InterPro" id="IPR036188">
    <property type="entry name" value="FAD/NAD-bd_sf"/>
</dbReference>
<dbReference type="Pfam" id="PF07992">
    <property type="entry name" value="Pyr_redox_2"/>
    <property type="match status" value="1"/>
</dbReference>
<dbReference type="RefSeq" id="WP_013127681.1">
    <property type="nucleotide sequence ID" value="NC_014158.1"/>
</dbReference>
<evidence type="ECO:0000313" key="7">
    <source>
        <dbReference type="EMBL" id="ADG79673.1"/>
    </source>
</evidence>
<dbReference type="InterPro" id="IPR023753">
    <property type="entry name" value="FAD/NAD-binding_dom"/>
</dbReference>
<dbReference type="PANTHER" id="PTHR43557">
    <property type="entry name" value="APOPTOSIS-INDUCING FACTOR 1"/>
    <property type="match status" value="1"/>
</dbReference>
<dbReference type="eggNOG" id="COG0446">
    <property type="taxonomic scope" value="Bacteria"/>
</dbReference>
<evidence type="ECO:0000256" key="2">
    <source>
        <dbReference type="ARBA" id="ARBA00022630"/>
    </source>
</evidence>
<evidence type="ECO:0000256" key="3">
    <source>
        <dbReference type="ARBA" id="ARBA00022827"/>
    </source>
</evidence>
<dbReference type="Pfam" id="PF14759">
    <property type="entry name" value="Reductase_C"/>
    <property type="match status" value="1"/>
</dbReference>
<keyword evidence="4" id="KW-0560">Oxidoreductase</keyword>
<reference evidence="7 8" key="2">
    <citation type="journal article" date="2011" name="Stand. Genomic Sci.">
        <title>Complete genome sequence of Tsukamurella paurometabola type strain (no. 33).</title>
        <authorList>
            <person name="Munk A.C."/>
            <person name="Lapidus A."/>
            <person name="Lucas S."/>
            <person name="Nolan M."/>
            <person name="Tice H."/>
            <person name="Cheng J.F."/>
            <person name="Del Rio T.G."/>
            <person name="Goodwin L."/>
            <person name="Pitluck S."/>
            <person name="Liolios K."/>
            <person name="Huntemann M."/>
            <person name="Ivanova N."/>
            <person name="Mavromatis K."/>
            <person name="Mikhailova N."/>
            <person name="Pati A."/>
            <person name="Chen A."/>
            <person name="Palaniappan K."/>
            <person name="Tapia R."/>
            <person name="Han C."/>
            <person name="Land M."/>
            <person name="Hauser L."/>
            <person name="Chang Y.J."/>
            <person name="Jeffries C.D."/>
            <person name="Brettin T."/>
            <person name="Yasawong M."/>
            <person name="Brambilla E.M."/>
            <person name="Rohde M."/>
            <person name="Sikorski J."/>
            <person name="Goker M."/>
            <person name="Detter J.C."/>
            <person name="Woyke T."/>
            <person name="Bristow J."/>
            <person name="Eisen J.A."/>
            <person name="Markowitz V."/>
            <person name="Hugenholtz P."/>
            <person name="Kyrpides N.C."/>
            <person name="Klenk H.P."/>
        </authorList>
    </citation>
    <scope>NUCLEOTIDE SEQUENCE [LARGE SCALE GENOMIC DNA]</scope>
    <source>
        <strain evidence="8">ATCC 8368 / DSM 20162 / CCUG 35730 / CIP 100753 / JCM 10117 / KCTC 9821 / NBRC 16120 / NCIMB 702349 / NCTC 13040</strain>
    </source>
</reference>
<dbReference type="GO" id="GO:0005737">
    <property type="term" value="C:cytoplasm"/>
    <property type="evidence" value="ECO:0007669"/>
    <property type="project" value="TreeGrafter"/>
</dbReference>
<reference evidence="8" key="1">
    <citation type="submission" date="2010-03" db="EMBL/GenBank/DDBJ databases">
        <title>The complete chromosome of Tsukamurella paurometabola DSM 20162.</title>
        <authorList>
            <consortium name="US DOE Joint Genome Institute (JGI-PGF)"/>
            <person name="Lucas S."/>
            <person name="Copeland A."/>
            <person name="Lapidus A."/>
            <person name="Glavina del Rio T."/>
            <person name="Dalin E."/>
            <person name="Tice H."/>
            <person name="Bruce D."/>
            <person name="Goodwin L."/>
            <person name="Pitluck S."/>
            <person name="Kyrpides N."/>
            <person name="Mavromatis K."/>
            <person name="Ivanova N."/>
            <person name="Mikhailova N."/>
            <person name="Munk A.C."/>
            <person name="Brettin T."/>
            <person name="Detter J.C."/>
            <person name="Tapia R."/>
            <person name="Han C."/>
            <person name="Larimer F."/>
            <person name="Land M."/>
            <person name="Hauser L."/>
            <person name="Markowitz V."/>
            <person name="Cheng J.-F."/>
            <person name="Hugenholtz P."/>
            <person name="Woyke T."/>
            <person name="Wu D."/>
            <person name="Jando M."/>
            <person name="Brambilla E."/>
            <person name="Klenk H.-P."/>
            <person name="Eisen J.A."/>
        </authorList>
    </citation>
    <scope>NUCLEOTIDE SEQUENCE [LARGE SCALE GENOMIC DNA]</scope>
    <source>
        <strain evidence="8">ATCC 8368 / DSM 20162 / CCUG 35730 / CIP 100753 / JCM 10117 / KCTC 9821 / NBRC 16120 / NCIMB 702349 / NCTC 13040</strain>
    </source>
</reference>
<gene>
    <name evidence="7" type="ordered locus">Tpau_3081</name>
</gene>
<dbReference type="GO" id="GO:0016651">
    <property type="term" value="F:oxidoreductase activity, acting on NAD(P)H"/>
    <property type="evidence" value="ECO:0007669"/>
    <property type="project" value="TreeGrafter"/>
</dbReference>